<dbReference type="GO" id="GO:0006313">
    <property type="term" value="P:DNA transposition"/>
    <property type="evidence" value="ECO:0007669"/>
    <property type="project" value="InterPro"/>
</dbReference>
<gene>
    <name evidence="2" type="ORF">VIS19158_20022</name>
</gene>
<dbReference type="Proteomes" id="UP000004349">
    <property type="component" value="Unassembled WGS sequence"/>
</dbReference>
<sequence>MSRPLRIEYAGALYHVTSRGNARQPIYLDEQDFDLFLEVLSQTCERFNWVIHSYCLMTNHYHLLLETPDGNLSKGMRQLNGVYTQKFNRKHCRVGHLYQGRYKAVLVDKYAYLLEVGRYIVLNPVRAYMVDSPEEYPWSSWHFTMGNQETPNWFAVDQTLLPFGRKRAVAREKYRQFVHAGAGDSLWDKLKQQMYLGSDEFIARHQLDLSVESGDISEVPACQRRKQPRALVDYQQMEETRDGAIIAAFNSGGYTQKEIGEFFGLHYSRVSRIVTKGKT</sequence>
<dbReference type="EMBL" id="AFWE01000144">
    <property type="protein sequence ID" value="EGU35536.1"/>
    <property type="molecule type" value="Genomic_DNA"/>
</dbReference>
<dbReference type="Gene3D" id="3.30.70.1290">
    <property type="entry name" value="Transposase IS200-like"/>
    <property type="match status" value="1"/>
</dbReference>
<evidence type="ECO:0000313" key="3">
    <source>
        <dbReference type="Proteomes" id="UP000004349"/>
    </source>
</evidence>
<dbReference type="PANTHER" id="PTHR34322:SF2">
    <property type="entry name" value="TRANSPOSASE IS200-LIKE DOMAIN-CONTAINING PROTEIN"/>
    <property type="match status" value="1"/>
</dbReference>
<dbReference type="InterPro" id="IPR002686">
    <property type="entry name" value="Transposase_17"/>
</dbReference>
<feature type="domain" description="Transposase IS200-like" evidence="1">
    <location>
        <begin position="9"/>
        <end position="123"/>
    </location>
</feature>
<comment type="caution">
    <text evidence="2">The sequence shown here is derived from an EMBL/GenBank/DDBJ whole genome shotgun (WGS) entry which is preliminary data.</text>
</comment>
<evidence type="ECO:0000259" key="1">
    <source>
        <dbReference type="SMART" id="SM01321"/>
    </source>
</evidence>
<proteinExistence type="predicted"/>
<dbReference type="GO" id="GO:0003677">
    <property type="term" value="F:DNA binding"/>
    <property type="evidence" value="ECO:0007669"/>
    <property type="project" value="InterPro"/>
</dbReference>
<dbReference type="RefSeq" id="WP_005596069.1">
    <property type="nucleotide sequence ID" value="NZ_AFWE01000144.1"/>
</dbReference>
<dbReference type="NCBIfam" id="NF047646">
    <property type="entry name" value="REP_Tyr_transpos"/>
    <property type="match status" value="1"/>
</dbReference>
<name>F9RPR2_9VIBR</name>
<dbReference type="SMART" id="SM01321">
    <property type="entry name" value="Y1_Tnp"/>
    <property type="match status" value="1"/>
</dbReference>
<dbReference type="SUPFAM" id="SSF143422">
    <property type="entry name" value="Transposase IS200-like"/>
    <property type="match status" value="1"/>
</dbReference>
<accession>F9RPR2</accession>
<organism evidence="2 3">
    <name type="scientific">Vibrio scophthalmi LMG 19158</name>
    <dbReference type="NCBI Taxonomy" id="870967"/>
    <lineage>
        <taxon>Bacteria</taxon>
        <taxon>Pseudomonadati</taxon>
        <taxon>Pseudomonadota</taxon>
        <taxon>Gammaproteobacteria</taxon>
        <taxon>Vibrionales</taxon>
        <taxon>Vibrionaceae</taxon>
        <taxon>Vibrio</taxon>
    </lineage>
</organism>
<reference evidence="2 3" key="1">
    <citation type="journal article" date="2012" name="Int. J. Syst. Evol. Microbiol.">
        <title>Vibrio caribbeanicus sp. nov., isolated from the marine sponge Scleritoderma cyanea.</title>
        <authorList>
            <person name="Hoffmann M."/>
            <person name="Monday S.R."/>
            <person name="Allard M.W."/>
            <person name="Strain E.A."/>
            <person name="Whittaker P."/>
            <person name="Naum M."/>
            <person name="McCarthy P.J."/>
            <person name="Lopez J.V."/>
            <person name="Fischer M."/>
            <person name="Brown E.W."/>
        </authorList>
    </citation>
    <scope>NUCLEOTIDE SEQUENCE [LARGE SCALE GENOMIC DNA]</scope>
    <source>
        <strain evidence="2 3">LMG 19158</strain>
    </source>
</reference>
<dbReference type="AlphaFoldDB" id="F9RPR2"/>
<protein>
    <recommendedName>
        <fullName evidence="1">Transposase IS200-like domain-containing protein</fullName>
    </recommendedName>
</protein>
<dbReference type="PANTHER" id="PTHR34322">
    <property type="entry name" value="TRANSPOSASE, Y1_TNP DOMAIN-CONTAINING"/>
    <property type="match status" value="1"/>
</dbReference>
<dbReference type="GO" id="GO:0004803">
    <property type="term" value="F:transposase activity"/>
    <property type="evidence" value="ECO:0007669"/>
    <property type="project" value="InterPro"/>
</dbReference>
<dbReference type="eggNOG" id="COG1943">
    <property type="taxonomic scope" value="Bacteria"/>
</dbReference>
<dbReference type="Pfam" id="PF01797">
    <property type="entry name" value="Y1_Tnp"/>
    <property type="match status" value="1"/>
</dbReference>
<dbReference type="InterPro" id="IPR036515">
    <property type="entry name" value="Transposase_17_sf"/>
</dbReference>
<evidence type="ECO:0000313" key="2">
    <source>
        <dbReference type="EMBL" id="EGU35536.1"/>
    </source>
</evidence>